<dbReference type="InterPro" id="IPR051534">
    <property type="entry name" value="CBASS_pafABC_assoc_protein"/>
</dbReference>
<keyword evidence="4" id="KW-0238">DNA-binding</keyword>
<dbReference type="Pfam" id="PF13280">
    <property type="entry name" value="WYL"/>
    <property type="match status" value="1"/>
</dbReference>
<sequence length="304" mass="33474">MRLVSVLASRPSWTNRELAEHLSVTERTVRRDVAKLRELGYGIDSDPGPWGGYRLGQGSAVPPLPLDDEETLAVVVALREAALTGVLGGDQAALTALAKLQRLLPNRIAARLEGFTDAVVHTPRVALEPVSATVLLSLAGACRAGDNLRLSYRDRLGRESVREVSPYRLVRTRNRWYLVAFDMSRSDWRIFRADRVVEAHRTGRPAVITDPPDAGRLVSEMLISDYPVYARVRIPAGLDEARRLVPPGAGLHEPDGADATVITLGGVDLDELAVRLIRLGTPLRVLEPVELNDVLRMRLRDLLD</sequence>
<dbReference type="PROSITE" id="PS51000">
    <property type="entry name" value="HTH_DEOR_2"/>
    <property type="match status" value="1"/>
</dbReference>
<dbReference type="PANTHER" id="PTHR34580:SF3">
    <property type="entry name" value="PROTEIN PAFB"/>
    <property type="match status" value="1"/>
</dbReference>
<dbReference type="InterPro" id="IPR036390">
    <property type="entry name" value="WH_DNA-bd_sf"/>
</dbReference>
<gene>
    <name evidence="4" type="ORF">BCF44_109363</name>
</gene>
<dbReference type="InterPro" id="IPR028349">
    <property type="entry name" value="PafC-like"/>
</dbReference>
<dbReference type="Pfam" id="PF08279">
    <property type="entry name" value="HTH_11"/>
    <property type="match status" value="1"/>
</dbReference>
<dbReference type="GO" id="GO:0003700">
    <property type="term" value="F:DNA-binding transcription factor activity"/>
    <property type="evidence" value="ECO:0007669"/>
    <property type="project" value="InterPro"/>
</dbReference>
<dbReference type="InterPro" id="IPR036388">
    <property type="entry name" value="WH-like_DNA-bd_sf"/>
</dbReference>
<evidence type="ECO:0000256" key="1">
    <source>
        <dbReference type="ARBA" id="ARBA00023015"/>
    </source>
</evidence>
<dbReference type="InterPro" id="IPR001034">
    <property type="entry name" value="DeoR_HTH"/>
</dbReference>
<organism evidence="4 5">
    <name type="scientific">Kutzneria buriramensis</name>
    <dbReference type="NCBI Taxonomy" id="1045776"/>
    <lineage>
        <taxon>Bacteria</taxon>
        <taxon>Bacillati</taxon>
        <taxon>Actinomycetota</taxon>
        <taxon>Actinomycetes</taxon>
        <taxon>Pseudonocardiales</taxon>
        <taxon>Pseudonocardiaceae</taxon>
        <taxon>Kutzneria</taxon>
    </lineage>
</organism>
<dbReference type="PROSITE" id="PS52050">
    <property type="entry name" value="WYL"/>
    <property type="match status" value="1"/>
</dbReference>
<proteinExistence type="predicted"/>
<dbReference type="InterPro" id="IPR013196">
    <property type="entry name" value="HTH_11"/>
</dbReference>
<dbReference type="AlphaFoldDB" id="A0A3E0HF32"/>
<evidence type="ECO:0000313" key="4">
    <source>
        <dbReference type="EMBL" id="REH43820.1"/>
    </source>
</evidence>
<dbReference type="EMBL" id="QUNO01000009">
    <property type="protein sequence ID" value="REH43820.1"/>
    <property type="molecule type" value="Genomic_DNA"/>
</dbReference>
<dbReference type="InterPro" id="IPR057727">
    <property type="entry name" value="WCX_dom"/>
</dbReference>
<comment type="caution">
    <text evidence="4">The sequence shown here is derived from an EMBL/GenBank/DDBJ whole genome shotgun (WGS) entry which is preliminary data.</text>
</comment>
<dbReference type="InterPro" id="IPR026881">
    <property type="entry name" value="WYL_dom"/>
</dbReference>
<accession>A0A3E0HF32</accession>
<evidence type="ECO:0000259" key="3">
    <source>
        <dbReference type="PROSITE" id="PS51000"/>
    </source>
</evidence>
<evidence type="ECO:0000313" key="5">
    <source>
        <dbReference type="Proteomes" id="UP000256269"/>
    </source>
</evidence>
<dbReference type="Proteomes" id="UP000256269">
    <property type="component" value="Unassembled WGS sequence"/>
</dbReference>
<feature type="domain" description="HTH deoR-type" evidence="3">
    <location>
        <begin position="1"/>
        <end position="62"/>
    </location>
</feature>
<dbReference type="PANTHER" id="PTHR34580">
    <property type="match status" value="1"/>
</dbReference>
<evidence type="ECO:0000256" key="2">
    <source>
        <dbReference type="ARBA" id="ARBA00023163"/>
    </source>
</evidence>
<dbReference type="PIRSF" id="PIRSF016838">
    <property type="entry name" value="PafC"/>
    <property type="match status" value="1"/>
</dbReference>
<name>A0A3E0HF32_9PSEU</name>
<dbReference type="Gene3D" id="1.10.10.10">
    <property type="entry name" value="Winged helix-like DNA-binding domain superfamily/Winged helix DNA-binding domain"/>
    <property type="match status" value="1"/>
</dbReference>
<reference evidence="4 5" key="1">
    <citation type="submission" date="2018-08" db="EMBL/GenBank/DDBJ databases">
        <title>Genomic Encyclopedia of Archaeal and Bacterial Type Strains, Phase II (KMG-II): from individual species to whole genera.</title>
        <authorList>
            <person name="Goeker M."/>
        </authorList>
    </citation>
    <scope>NUCLEOTIDE SEQUENCE [LARGE SCALE GENOMIC DNA]</scope>
    <source>
        <strain evidence="4 5">DSM 45791</strain>
    </source>
</reference>
<keyword evidence="2" id="KW-0804">Transcription</keyword>
<dbReference type="SUPFAM" id="SSF46785">
    <property type="entry name" value="Winged helix' DNA-binding domain"/>
    <property type="match status" value="1"/>
</dbReference>
<dbReference type="Pfam" id="PF25583">
    <property type="entry name" value="WCX"/>
    <property type="match status" value="1"/>
</dbReference>
<keyword evidence="5" id="KW-1185">Reference proteome</keyword>
<keyword evidence="1" id="KW-0805">Transcription regulation</keyword>
<dbReference type="GO" id="GO:0003677">
    <property type="term" value="F:DNA binding"/>
    <property type="evidence" value="ECO:0007669"/>
    <property type="project" value="UniProtKB-KW"/>
</dbReference>
<protein>
    <submittedName>
        <fullName evidence="4">Putative DNA-binding transcriptional regulator YafY</fullName>
    </submittedName>
</protein>